<evidence type="ECO:0000256" key="8">
    <source>
        <dbReference type="ARBA" id="ARBA00022833"/>
    </source>
</evidence>
<keyword evidence="10" id="KW-0472">Membrane</keyword>
<sequence>MTMLRGFVRGYRRLVATFVAPQSCPICLEVVPVLMLRDVEEEEDEAHAKLLCRHRFCAECIQRYIEMKIRAREVDDDQLVCPVLDCKQSINERDLELIVGCEQTAQYRVVLKRKRDEKNPSARWCPRPGCDELIICESTDNFTCPKCETVGCFRCRGYAHRFWFCRGEEDKSYLVWEASVGKQKAVRACPKCRMRIWKSEGCNHMTCTQCRYQYCWVCESKWDASHYACYDLPFMGASTAWGRWLQRSLGYAAIVLIVAVISAFGFYTFVGGYVVFCALVHSARFARRLARDANGGRVGG</sequence>
<feature type="domain" description="RING-type" evidence="12">
    <location>
        <begin position="20"/>
        <end position="242"/>
    </location>
</feature>
<dbReference type="Pfam" id="PF22191">
    <property type="entry name" value="IBR_1"/>
    <property type="match status" value="1"/>
</dbReference>
<reference evidence="13 14" key="1">
    <citation type="submission" date="2018-09" db="EMBL/GenBank/DDBJ databases">
        <title>Genomic investigation of the strawberry pathogen Phytophthora fragariae indicates pathogenicity is determined by transcriptional variation in three key races.</title>
        <authorList>
            <person name="Adams T.M."/>
            <person name="Armitage A.D."/>
            <person name="Sobczyk M.K."/>
            <person name="Bates H.J."/>
            <person name="Dunwell J.M."/>
            <person name="Nellist C.F."/>
            <person name="Harrison R.J."/>
        </authorList>
    </citation>
    <scope>NUCLEOTIDE SEQUENCE [LARGE SCALE GENOMIC DNA]</scope>
    <source>
        <strain evidence="13 14">SCRP324</strain>
    </source>
</reference>
<dbReference type="PROSITE" id="PS50089">
    <property type="entry name" value="ZF_RING_2"/>
    <property type="match status" value="1"/>
</dbReference>
<dbReference type="InterPro" id="IPR044066">
    <property type="entry name" value="TRIAD_supradom"/>
</dbReference>
<evidence type="ECO:0000256" key="3">
    <source>
        <dbReference type="ARBA" id="ARBA00022679"/>
    </source>
</evidence>
<keyword evidence="6 9" id="KW-0863">Zinc-finger</keyword>
<comment type="caution">
    <text evidence="13">The sequence shown here is derived from an EMBL/GenBank/DDBJ whole genome shotgun (WGS) entry which is preliminary data.</text>
</comment>
<gene>
    <name evidence="13" type="ORF">PR002_g5048</name>
</gene>
<dbReference type="SMART" id="SM00647">
    <property type="entry name" value="IBR"/>
    <property type="match status" value="2"/>
</dbReference>
<organism evidence="13 14">
    <name type="scientific">Phytophthora rubi</name>
    <dbReference type="NCBI Taxonomy" id="129364"/>
    <lineage>
        <taxon>Eukaryota</taxon>
        <taxon>Sar</taxon>
        <taxon>Stramenopiles</taxon>
        <taxon>Oomycota</taxon>
        <taxon>Peronosporomycetes</taxon>
        <taxon>Peronosporales</taxon>
        <taxon>Peronosporaceae</taxon>
        <taxon>Phytophthora</taxon>
    </lineage>
</organism>
<dbReference type="PANTHER" id="PTHR11685">
    <property type="entry name" value="RBR FAMILY RING FINGER AND IBR DOMAIN-CONTAINING"/>
    <property type="match status" value="1"/>
</dbReference>
<accession>A0A6A3N431</accession>
<comment type="catalytic activity">
    <reaction evidence="1">
        <text>[E2 ubiquitin-conjugating enzyme]-S-ubiquitinyl-L-cysteine + [acceptor protein]-L-lysine = [E2 ubiquitin-conjugating enzyme]-L-cysteine + [acceptor protein]-N(6)-ubiquitinyl-L-lysine.</text>
        <dbReference type="EC" id="2.3.2.31"/>
    </reaction>
</comment>
<evidence type="ECO:0000256" key="7">
    <source>
        <dbReference type="ARBA" id="ARBA00022786"/>
    </source>
</evidence>
<dbReference type="Gene3D" id="3.30.40.10">
    <property type="entry name" value="Zinc/RING finger domain, C3HC4 (zinc finger)"/>
    <property type="match status" value="1"/>
</dbReference>
<dbReference type="PROSITE" id="PS00518">
    <property type="entry name" value="ZF_RING_1"/>
    <property type="match status" value="1"/>
</dbReference>
<name>A0A6A3N431_9STRA</name>
<feature type="transmembrane region" description="Helical" evidence="10">
    <location>
        <begin position="249"/>
        <end position="280"/>
    </location>
</feature>
<dbReference type="InterPro" id="IPR017907">
    <property type="entry name" value="Znf_RING_CS"/>
</dbReference>
<evidence type="ECO:0000313" key="14">
    <source>
        <dbReference type="Proteomes" id="UP000435112"/>
    </source>
</evidence>
<proteinExistence type="predicted"/>
<dbReference type="InterPro" id="IPR013083">
    <property type="entry name" value="Znf_RING/FYVE/PHD"/>
</dbReference>
<evidence type="ECO:0000259" key="12">
    <source>
        <dbReference type="PROSITE" id="PS51873"/>
    </source>
</evidence>
<dbReference type="GO" id="GO:0008270">
    <property type="term" value="F:zinc ion binding"/>
    <property type="evidence" value="ECO:0007669"/>
    <property type="project" value="UniProtKB-KW"/>
</dbReference>
<evidence type="ECO:0000256" key="4">
    <source>
        <dbReference type="ARBA" id="ARBA00022723"/>
    </source>
</evidence>
<dbReference type="InterPro" id="IPR002867">
    <property type="entry name" value="IBR_dom"/>
</dbReference>
<feature type="domain" description="RING-type" evidence="11">
    <location>
        <begin position="24"/>
        <end position="83"/>
    </location>
</feature>
<evidence type="ECO:0000256" key="10">
    <source>
        <dbReference type="SAM" id="Phobius"/>
    </source>
</evidence>
<evidence type="ECO:0000256" key="5">
    <source>
        <dbReference type="ARBA" id="ARBA00022737"/>
    </source>
</evidence>
<dbReference type="SMART" id="SM00184">
    <property type="entry name" value="RING"/>
    <property type="match status" value="2"/>
</dbReference>
<dbReference type="PROSITE" id="PS51873">
    <property type="entry name" value="TRIAD"/>
    <property type="match status" value="1"/>
</dbReference>
<keyword evidence="10" id="KW-1133">Transmembrane helix</keyword>
<dbReference type="CDD" id="cd20336">
    <property type="entry name" value="Rcat_RBR"/>
    <property type="match status" value="1"/>
</dbReference>
<dbReference type="CDD" id="cd20335">
    <property type="entry name" value="BRcat_RBR"/>
    <property type="match status" value="1"/>
</dbReference>
<evidence type="ECO:0000256" key="2">
    <source>
        <dbReference type="ARBA" id="ARBA00012251"/>
    </source>
</evidence>
<dbReference type="Gene3D" id="1.20.120.1750">
    <property type="match status" value="1"/>
</dbReference>
<dbReference type="InterPro" id="IPR001841">
    <property type="entry name" value="Znf_RING"/>
</dbReference>
<keyword evidence="8" id="KW-0862">Zinc</keyword>
<keyword evidence="3" id="KW-0808">Transferase</keyword>
<dbReference type="EMBL" id="QXFU01000209">
    <property type="protein sequence ID" value="KAE9040241.1"/>
    <property type="molecule type" value="Genomic_DNA"/>
</dbReference>
<dbReference type="OrthoDB" id="10009520at2759"/>
<evidence type="ECO:0000256" key="6">
    <source>
        <dbReference type="ARBA" id="ARBA00022771"/>
    </source>
</evidence>
<protein>
    <recommendedName>
        <fullName evidence="2">RBR-type E3 ubiquitin transferase</fullName>
        <ecNumber evidence="2">2.3.2.31</ecNumber>
    </recommendedName>
</protein>
<dbReference type="Pfam" id="PF01485">
    <property type="entry name" value="IBR"/>
    <property type="match status" value="1"/>
</dbReference>
<dbReference type="EC" id="2.3.2.31" evidence="2"/>
<evidence type="ECO:0000256" key="1">
    <source>
        <dbReference type="ARBA" id="ARBA00001798"/>
    </source>
</evidence>
<dbReference type="AlphaFoldDB" id="A0A6A3N431"/>
<keyword evidence="5" id="KW-0677">Repeat</keyword>
<dbReference type="GO" id="GO:0016567">
    <property type="term" value="P:protein ubiquitination"/>
    <property type="evidence" value="ECO:0007669"/>
    <property type="project" value="InterPro"/>
</dbReference>
<dbReference type="Pfam" id="PF00097">
    <property type="entry name" value="zf-C3HC4"/>
    <property type="match status" value="1"/>
</dbReference>
<dbReference type="SUPFAM" id="SSF57850">
    <property type="entry name" value="RING/U-box"/>
    <property type="match status" value="3"/>
</dbReference>
<evidence type="ECO:0000259" key="11">
    <source>
        <dbReference type="PROSITE" id="PS50089"/>
    </source>
</evidence>
<keyword evidence="10" id="KW-0812">Transmembrane</keyword>
<evidence type="ECO:0000313" key="13">
    <source>
        <dbReference type="EMBL" id="KAE9040241.1"/>
    </source>
</evidence>
<evidence type="ECO:0000256" key="9">
    <source>
        <dbReference type="PROSITE-ProRule" id="PRU00175"/>
    </source>
</evidence>
<dbReference type="GO" id="GO:0061630">
    <property type="term" value="F:ubiquitin protein ligase activity"/>
    <property type="evidence" value="ECO:0007669"/>
    <property type="project" value="UniProtKB-EC"/>
</dbReference>
<keyword evidence="4" id="KW-0479">Metal-binding</keyword>
<dbReference type="InterPro" id="IPR031127">
    <property type="entry name" value="E3_UB_ligase_RBR"/>
</dbReference>
<dbReference type="InterPro" id="IPR018957">
    <property type="entry name" value="Znf_C3HC4_RING-type"/>
</dbReference>
<dbReference type="Proteomes" id="UP000435112">
    <property type="component" value="Unassembled WGS sequence"/>
</dbReference>
<keyword evidence="7" id="KW-0833">Ubl conjugation pathway</keyword>